<name>A0A9N8HR14_9STRA</name>
<accession>A0A9N8HR14</accession>
<dbReference type="SUPFAM" id="SSF52540">
    <property type="entry name" value="P-loop containing nucleoside triphosphate hydrolases"/>
    <property type="match status" value="1"/>
</dbReference>
<evidence type="ECO:0000313" key="3">
    <source>
        <dbReference type="Proteomes" id="UP001153069"/>
    </source>
</evidence>
<gene>
    <name evidence="2" type="ORF">SEMRO_1264_G257300.1</name>
</gene>
<proteinExistence type="predicted"/>
<dbReference type="InterPro" id="IPR040632">
    <property type="entry name" value="Sulfotransfer_4"/>
</dbReference>
<feature type="transmembrane region" description="Helical" evidence="1">
    <location>
        <begin position="281"/>
        <end position="297"/>
    </location>
</feature>
<comment type="caution">
    <text evidence="2">The sequence shown here is derived from an EMBL/GenBank/DDBJ whole genome shotgun (WGS) entry which is preliminary data.</text>
</comment>
<keyword evidence="1" id="KW-1133">Transmembrane helix</keyword>
<protein>
    <recommendedName>
        <fullName evidence="4">P-loop containing nucleoside triphosphate hydrolase protein</fullName>
    </recommendedName>
</protein>
<dbReference type="PANTHER" id="PTHR36978">
    <property type="entry name" value="P-LOOP CONTAINING NUCLEOTIDE TRIPHOSPHATE HYDROLASE"/>
    <property type="match status" value="1"/>
</dbReference>
<dbReference type="PANTHER" id="PTHR36978:SF4">
    <property type="entry name" value="P-LOOP CONTAINING NUCLEOSIDE TRIPHOSPHATE HYDROLASE PROTEIN"/>
    <property type="match status" value="1"/>
</dbReference>
<dbReference type="EMBL" id="CAICTM010001262">
    <property type="protein sequence ID" value="CAB9522057.1"/>
    <property type="molecule type" value="Genomic_DNA"/>
</dbReference>
<keyword evidence="1" id="KW-0812">Transmembrane</keyword>
<dbReference type="OrthoDB" id="408152at2759"/>
<dbReference type="Proteomes" id="UP001153069">
    <property type="component" value="Unassembled WGS sequence"/>
</dbReference>
<dbReference type="Pfam" id="PF17784">
    <property type="entry name" value="Sulfotransfer_4"/>
    <property type="match status" value="1"/>
</dbReference>
<dbReference type="AlphaFoldDB" id="A0A9N8HR14"/>
<dbReference type="InterPro" id="IPR027417">
    <property type="entry name" value="P-loop_NTPase"/>
</dbReference>
<keyword evidence="3" id="KW-1185">Reference proteome</keyword>
<reference evidence="2" key="1">
    <citation type="submission" date="2020-06" db="EMBL/GenBank/DDBJ databases">
        <authorList>
            <consortium name="Plant Systems Biology data submission"/>
        </authorList>
    </citation>
    <scope>NUCLEOTIDE SEQUENCE</scope>
    <source>
        <strain evidence="2">D6</strain>
    </source>
</reference>
<sequence length="317" mass="35316">MNRLIGSVVKFLLAPSWWEQANGNDQFGSSVSSDASKDLPFVIGAGLCRTGTHSLQAALLALGYKKPYHMRELLEHQVPMDPWVELALNERETGTKNKTLALVTAQSVIDQGFMATTDAPCCLLYPEFLELTDGKVILTVRSSASDWRKSVLDTVGRLPLSFFKHPFTFYSFTRNFAGVLDPWVYERIGGIAELGQMDVPKESVHDYEGKLESAYTQWIENVKAQVPPEKLLVHHPKDGYPPLCEFLGIKEEDCPKEDYPHIADTDTMQLLIRSFEVTTEVFFPVVGLMVLLPVIFIRKSIGGKKGGASNSKGMKSD</sequence>
<evidence type="ECO:0008006" key="4">
    <source>
        <dbReference type="Google" id="ProtNLM"/>
    </source>
</evidence>
<organism evidence="2 3">
    <name type="scientific">Seminavis robusta</name>
    <dbReference type="NCBI Taxonomy" id="568900"/>
    <lineage>
        <taxon>Eukaryota</taxon>
        <taxon>Sar</taxon>
        <taxon>Stramenopiles</taxon>
        <taxon>Ochrophyta</taxon>
        <taxon>Bacillariophyta</taxon>
        <taxon>Bacillariophyceae</taxon>
        <taxon>Bacillariophycidae</taxon>
        <taxon>Naviculales</taxon>
        <taxon>Naviculaceae</taxon>
        <taxon>Seminavis</taxon>
    </lineage>
</organism>
<keyword evidence="1" id="KW-0472">Membrane</keyword>
<evidence type="ECO:0000256" key="1">
    <source>
        <dbReference type="SAM" id="Phobius"/>
    </source>
</evidence>
<evidence type="ECO:0000313" key="2">
    <source>
        <dbReference type="EMBL" id="CAB9522057.1"/>
    </source>
</evidence>
<dbReference type="Gene3D" id="3.40.50.300">
    <property type="entry name" value="P-loop containing nucleotide triphosphate hydrolases"/>
    <property type="match status" value="1"/>
</dbReference>